<accession>A0A814CJ76</accession>
<dbReference type="SUPFAM" id="SSF52949">
    <property type="entry name" value="Macro domain-like"/>
    <property type="match status" value="1"/>
</dbReference>
<evidence type="ECO:0000256" key="6">
    <source>
        <dbReference type="SAM" id="MobiDB-lite"/>
    </source>
</evidence>
<dbReference type="UniPathway" id="UPA00143"/>
<dbReference type="EMBL" id="CAJNOC010002600">
    <property type="protein sequence ID" value="CAF0942130.1"/>
    <property type="molecule type" value="Genomic_DNA"/>
</dbReference>
<keyword evidence="5" id="KW-0963">Cytoplasm</keyword>
<protein>
    <recommendedName>
        <fullName evidence="5">E3 ubiquitin-protein ligase</fullName>
        <ecNumber evidence="5">2.3.2.27</ecNumber>
    </recommendedName>
</protein>
<dbReference type="OrthoDB" id="527344at2759"/>
<evidence type="ECO:0000256" key="5">
    <source>
        <dbReference type="RuleBase" id="RU367105"/>
    </source>
</evidence>
<evidence type="ECO:0000256" key="3">
    <source>
        <dbReference type="ARBA" id="ARBA00022679"/>
    </source>
</evidence>
<dbReference type="GO" id="GO:0007219">
    <property type="term" value="P:Notch signaling pathway"/>
    <property type="evidence" value="ECO:0007669"/>
    <property type="project" value="InterPro"/>
</dbReference>
<reference evidence="8" key="1">
    <citation type="submission" date="2021-02" db="EMBL/GenBank/DDBJ databases">
        <authorList>
            <person name="Nowell W R."/>
        </authorList>
    </citation>
    <scope>NUCLEOTIDE SEQUENCE</scope>
    <source>
        <strain evidence="8">Ploen Becks lab</strain>
    </source>
</reference>
<dbReference type="InterPro" id="IPR039398">
    <property type="entry name" value="Deltex_fam"/>
</dbReference>
<dbReference type="Pfam" id="PF18102">
    <property type="entry name" value="DTC"/>
    <property type="match status" value="1"/>
</dbReference>
<comment type="caution">
    <text evidence="8">The sequence shown here is derived from an EMBL/GenBank/DDBJ whole genome shotgun (WGS) entry which is preliminary data.</text>
</comment>
<keyword evidence="5" id="KW-0863">Zinc-finger</keyword>
<evidence type="ECO:0000313" key="9">
    <source>
        <dbReference type="Proteomes" id="UP000663879"/>
    </source>
</evidence>
<comment type="similarity">
    <text evidence="5">Belongs to the Deltex family.</text>
</comment>
<name>A0A814CJ76_9BILA</name>
<dbReference type="GO" id="GO:0008270">
    <property type="term" value="F:zinc ion binding"/>
    <property type="evidence" value="ECO:0007669"/>
    <property type="project" value="UniProtKB-KW"/>
</dbReference>
<dbReference type="PANTHER" id="PTHR12622">
    <property type="entry name" value="DELTEX-RELATED"/>
    <property type="match status" value="1"/>
</dbReference>
<evidence type="ECO:0000256" key="4">
    <source>
        <dbReference type="ARBA" id="ARBA00022723"/>
    </source>
</evidence>
<comment type="pathway">
    <text evidence="2 5">Protein modification; protein ubiquitination.</text>
</comment>
<keyword evidence="5" id="KW-0862">Zinc</keyword>
<proteinExistence type="inferred from homology"/>
<feature type="compositionally biased region" description="Low complexity" evidence="6">
    <location>
        <begin position="427"/>
        <end position="445"/>
    </location>
</feature>
<sequence length="590" mass="68300">MDDDYKECHLLEIDTNYHKTLIYFELNSKKTTQISLDDSIIKQFILTNDKINQVYILYGNKTLLIILKSHEYNTKQLIDDLCASIRSEFDLEFTQKQINTNFYLCSEITDDKLQIVSSDKSKSLKLIESKTGLKLKKIKKNIYFVGFLFQFELFDQLINDYKNHLIEPMNDISDWKEQYNNCSNKFMFTINKCDVYIFKADLSELNTDILINFTNPNLHPGYTGDGISRRIREKAGKQMQDCLKKILQTKSNSAFEDSECCETKTSGKLKGKYVFHSVCPKWNNYIIERLSKPSDINIEQFENLIQNTISNLFQLSNEDKFSNCSTIGLPVSSIENGGCFDLPLELFAHYFYTKLSRQSLNYINSICITSVQEETVGKLIDLFKNYSETCSNTLWTVPESPFNQLVSALIPLEQLSINCVKTKETSTNESNSPSSSSSSSISPVRIQRQIQRRPVYENHYHPITDVKIYIRKLNESCAGYERYRTILITFEVSDGIQKETHPKPGCPYKGIIKRAYLPDVKEHMELLAFYEKALKKGILFKLEWSKKYNDYAVQLNNDVMLKTSLNGGGKFGYPDFNYIDDLLIKARSFK</sequence>
<dbReference type="Pfam" id="PF01661">
    <property type="entry name" value="Macro"/>
    <property type="match status" value="1"/>
</dbReference>
<dbReference type="EC" id="2.3.2.27" evidence="5"/>
<feature type="domain" description="Macro" evidence="7">
    <location>
        <begin position="182"/>
        <end position="387"/>
    </location>
</feature>
<dbReference type="InterPro" id="IPR039396">
    <property type="entry name" value="Deltex_C"/>
</dbReference>
<dbReference type="GO" id="GO:0005737">
    <property type="term" value="C:cytoplasm"/>
    <property type="evidence" value="ECO:0007669"/>
    <property type="project" value="UniProtKB-SubCell"/>
</dbReference>
<dbReference type="InterPro" id="IPR039399">
    <property type="entry name" value="Deltex_C_sf"/>
</dbReference>
<dbReference type="Gene3D" id="3.40.220.10">
    <property type="entry name" value="Leucine Aminopeptidase, subunit E, domain 1"/>
    <property type="match status" value="1"/>
</dbReference>
<feature type="region of interest" description="Disordered" evidence="6">
    <location>
        <begin position="423"/>
        <end position="445"/>
    </location>
</feature>
<evidence type="ECO:0000259" key="7">
    <source>
        <dbReference type="PROSITE" id="PS51154"/>
    </source>
</evidence>
<dbReference type="GO" id="GO:0061630">
    <property type="term" value="F:ubiquitin protein ligase activity"/>
    <property type="evidence" value="ECO:0007669"/>
    <property type="project" value="UniProtKB-UniRule"/>
</dbReference>
<evidence type="ECO:0000256" key="2">
    <source>
        <dbReference type="ARBA" id="ARBA00004906"/>
    </source>
</evidence>
<dbReference type="Proteomes" id="UP000663879">
    <property type="component" value="Unassembled WGS sequence"/>
</dbReference>
<dbReference type="GO" id="GO:0016567">
    <property type="term" value="P:protein ubiquitination"/>
    <property type="evidence" value="ECO:0007669"/>
    <property type="project" value="UniProtKB-UniRule"/>
</dbReference>
<gene>
    <name evidence="8" type="ORF">OXX778_LOCUS13485</name>
</gene>
<evidence type="ECO:0000313" key="8">
    <source>
        <dbReference type="EMBL" id="CAF0942130.1"/>
    </source>
</evidence>
<dbReference type="InterPro" id="IPR002589">
    <property type="entry name" value="Macro_dom"/>
</dbReference>
<comment type="catalytic activity">
    <reaction evidence="1 5">
        <text>S-ubiquitinyl-[E2 ubiquitin-conjugating enzyme]-L-cysteine + [acceptor protein]-L-lysine = [E2 ubiquitin-conjugating enzyme]-L-cysteine + N(6)-ubiquitinyl-[acceptor protein]-L-lysine.</text>
        <dbReference type="EC" id="2.3.2.27"/>
    </reaction>
</comment>
<keyword evidence="4 5" id="KW-0479">Metal-binding</keyword>
<dbReference type="Gene3D" id="3.30.390.130">
    <property type="match status" value="1"/>
</dbReference>
<keyword evidence="9" id="KW-1185">Reference proteome</keyword>
<dbReference type="PROSITE" id="PS51154">
    <property type="entry name" value="MACRO"/>
    <property type="match status" value="1"/>
</dbReference>
<organism evidence="8 9">
    <name type="scientific">Brachionus calyciflorus</name>
    <dbReference type="NCBI Taxonomy" id="104777"/>
    <lineage>
        <taxon>Eukaryota</taxon>
        <taxon>Metazoa</taxon>
        <taxon>Spiralia</taxon>
        <taxon>Gnathifera</taxon>
        <taxon>Rotifera</taxon>
        <taxon>Eurotatoria</taxon>
        <taxon>Monogononta</taxon>
        <taxon>Pseudotrocha</taxon>
        <taxon>Ploima</taxon>
        <taxon>Brachionidae</taxon>
        <taxon>Brachionus</taxon>
    </lineage>
</organism>
<evidence type="ECO:0000256" key="1">
    <source>
        <dbReference type="ARBA" id="ARBA00000900"/>
    </source>
</evidence>
<dbReference type="AlphaFoldDB" id="A0A814CJ76"/>
<comment type="subcellular location">
    <subcellularLocation>
        <location evidence="5">Cytoplasm</location>
    </subcellularLocation>
</comment>
<dbReference type="InterPro" id="IPR043472">
    <property type="entry name" value="Macro_dom-like"/>
</dbReference>
<keyword evidence="3 5" id="KW-0808">Transferase</keyword>